<keyword evidence="3 6" id="KW-0547">Nucleotide-binding</keyword>
<keyword evidence="4" id="KW-0418">Kinase</keyword>
<feature type="region of interest" description="Disordered" evidence="7">
    <location>
        <begin position="248"/>
        <end position="268"/>
    </location>
</feature>
<dbReference type="PROSITE" id="PS00108">
    <property type="entry name" value="PROTEIN_KINASE_ST"/>
    <property type="match status" value="1"/>
</dbReference>
<reference evidence="10" key="1">
    <citation type="submission" date="2021-01" db="EMBL/GenBank/DDBJ databases">
        <authorList>
            <person name="Corre E."/>
            <person name="Pelletier E."/>
            <person name="Niang G."/>
            <person name="Scheremetjew M."/>
            <person name="Finn R."/>
            <person name="Kale V."/>
            <person name="Holt S."/>
            <person name="Cochrane G."/>
            <person name="Meng A."/>
            <person name="Brown T."/>
            <person name="Cohen L."/>
        </authorList>
    </citation>
    <scope>NUCLEOTIDE SEQUENCE</scope>
    <source>
        <strain evidence="10">CCMP1594</strain>
    </source>
</reference>
<feature type="domain" description="Protein kinase" evidence="9">
    <location>
        <begin position="339"/>
        <end position="602"/>
    </location>
</feature>
<dbReference type="EMBL" id="HBJA01140325">
    <property type="protein sequence ID" value="CAE0836917.1"/>
    <property type="molecule type" value="Transcribed_RNA"/>
</dbReference>
<keyword evidence="8" id="KW-0472">Membrane</keyword>
<keyword evidence="8" id="KW-0812">Transmembrane</keyword>
<dbReference type="PANTHER" id="PTHR11584:SF369">
    <property type="entry name" value="MITOGEN-ACTIVATED PROTEIN KINASE KINASE KINASE 19-RELATED"/>
    <property type="match status" value="1"/>
</dbReference>
<evidence type="ECO:0000256" key="3">
    <source>
        <dbReference type="ARBA" id="ARBA00022741"/>
    </source>
</evidence>
<keyword evidence="2" id="KW-0808">Transferase</keyword>
<evidence type="ECO:0000256" key="2">
    <source>
        <dbReference type="ARBA" id="ARBA00022679"/>
    </source>
</evidence>
<feature type="compositionally biased region" description="Pro residues" evidence="7">
    <location>
        <begin position="311"/>
        <end position="329"/>
    </location>
</feature>
<sequence length="799" mass="87456">MYVHSILVLWWVTCDIFVAGALFPIEGLPVCANPRVKEIAKTEAEAQLIFLPRFSVSSDNSQLMHSSDWHLTPQPLEMAPNPRTCSLDYASLQSQVRQVPQVAQVERALWSPTVQWAYFNKGPKNRGLHRRASRLIGCGDIQGRESQGLPSPKLALVLSQAKFCDMAPCNVPQLPLKDLRNAQEPPATCNLDLSNRERNSGADSVLPDAEKTTPPCTGCHADVLAPESPTEDMGDCNAEAALSGSVTDWIPSDFDPTPGPGPRRLVRPGGAPTAHRLVILLVALCGAMALIGRACTILGRTGDAHRAGTRPSPPPPAPPPDSPTSPTPSLPHKEGQQWTVSARAIGSGGYATVYQAHDRLTGEIVAVKKMPVPGVENDAEFREVEKEARLLAGLRHDNTVSYLGRFTEGRVLHLVMEYVPWGSLDALVQTYKYIPMPALRRYATDILRGLDYLHRHLFIHRDIKPANILVGQHGCKLSDFGLSCAQPHHVDPQGKAARTGPKGTPAYMSLEAIEGYPCTKSDVWAYGLTLLEVASGERPWGWLCVSRPIQLLAKVGQELRAKAEYELPAWLPVGFAAFLRRCLRTRSDERSAAGPLLGDEWLVTFDREEASVVPPKFRGLSARSSAYSTTSEYTETGTEDSSAVMTRTPTLPKEVPRGPASDPDDVLPSLRSIINRRPGNLLGGHEQDAGIQVYNESSLDVYVVVTSVGAGVVLERLITPMAHRSSMDVQVLRLFQQHGLYVFSGTDETVHQGSQVTLIFLYADDHENIVRMETFRSAAKMDWVAEDKSTYALGRIGLR</sequence>
<dbReference type="GO" id="GO:0004674">
    <property type="term" value="F:protein serine/threonine kinase activity"/>
    <property type="evidence" value="ECO:0007669"/>
    <property type="project" value="UniProtKB-KW"/>
</dbReference>
<dbReference type="PROSITE" id="PS00107">
    <property type="entry name" value="PROTEIN_KINASE_ATP"/>
    <property type="match status" value="1"/>
</dbReference>
<feature type="region of interest" description="Disordered" evidence="7">
    <location>
        <begin position="628"/>
        <end position="666"/>
    </location>
</feature>
<evidence type="ECO:0000256" key="1">
    <source>
        <dbReference type="ARBA" id="ARBA00022527"/>
    </source>
</evidence>
<keyword evidence="5 6" id="KW-0067">ATP-binding</keyword>
<dbReference type="SMART" id="SM00220">
    <property type="entry name" value="S_TKc"/>
    <property type="match status" value="1"/>
</dbReference>
<dbReference type="InterPro" id="IPR008271">
    <property type="entry name" value="Ser/Thr_kinase_AS"/>
</dbReference>
<dbReference type="PROSITE" id="PS50011">
    <property type="entry name" value="PROTEIN_KINASE_DOM"/>
    <property type="match status" value="1"/>
</dbReference>
<dbReference type="GO" id="GO:0005524">
    <property type="term" value="F:ATP binding"/>
    <property type="evidence" value="ECO:0007669"/>
    <property type="project" value="UniProtKB-UniRule"/>
</dbReference>
<dbReference type="PANTHER" id="PTHR11584">
    <property type="entry name" value="SERINE/THREONINE PROTEIN KINASE"/>
    <property type="match status" value="1"/>
</dbReference>
<dbReference type="Pfam" id="PF00069">
    <property type="entry name" value="Pkinase"/>
    <property type="match status" value="1"/>
</dbReference>
<evidence type="ECO:0000313" key="10">
    <source>
        <dbReference type="EMBL" id="CAE0836917.1"/>
    </source>
</evidence>
<feature type="binding site" evidence="6">
    <location>
        <position position="369"/>
    </location>
    <ligand>
        <name>ATP</name>
        <dbReference type="ChEBI" id="CHEBI:30616"/>
    </ligand>
</feature>
<name>A0A7S4GHD7_9EUGL</name>
<evidence type="ECO:0000256" key="8">
    <source>
        <dbReference type="SAM" id="Phobius"/>
    </source>
</evidence>
<gene>
    <name evidence="10" type="ORF">EGYM00163_LOCUS48286</name>
</gene>
<feature type="transmembrane region" description="Helical" evidence="8">
    <location>
        <begin position="6"/>
        <end position="25"/>
    </location>
</feature>
<evidence type="ECO:0000256" key="5">
    <source>
        <dbReference type="ARBA" id="ARBA00022840"/>
    </source>
</evidence>
<dbReference type="InterPro" id="IPR000719">
    <property type="entry name" value="Prot_kinase_dom"/>
</dbReference>
<feature type="region of interest" description="Disordered" evidence="7">
    <location>
        <begin position="303"/>
        <end position="336"/>
    </location>
</feature>
<dbReference type="Gene3D" id="1.10.510.10">
    <property type="entry name" value="Transferase(Phosphotransferase) domain 1"/>
    <property type="match status" value="1"/>
</dbReference>
<dbReference type="AlphaFoldDB" id="A0A7S4GHD7"/>
<keyword evidence="8" id="KW-1133">Transmembrane helix</keyword>
<dbReference type="SUPFAM" id="SSF56112">
    <property type="entry name" value="Protein kinase-like (PK-like)"/>
    <property type="match status" value="1"/>
</dbReference>
<feature type="compositionally biased region" description="Low complexity" evidence="7">
    <location>
        <begin position="628"/>
        <end position="642"/>
    </location>
</feature>
<protein>
    <recommendedName>
        <fullName evidence="9">Protein kinase domain-containing protein</fullName>
    </recommendedName>
</protein>
<proteinExistence type="predicted"/>
<evidence type="ECO:0000256" key="7">
    <source>
        <dbReference type="SAM" id="MobiDB-lite"/>
    </source>
</evidence>
<keyword evidence="1" id="KW-0723">Serine/threonine-protein kinase</keyword>
<accession>A0A7S4GHD7</accession>
<evidence type="ECO:0000256" key="6">
    <source>
        <dbReference type="PROSITE-ProRule" id="PRU10141"/>
    </source>
</evidence>
<evidence type="ECO:0000256" key="4">
    <source>
        <dbReference type="ARBA" id="ARBA00022777"/>
    </source>
</evidence>
<organism evidence="10">
    <name type="scientific">Eutreptiella gymnastica</name>
    <dbReference type="NCBI Taxonomy" id="73025"/>
    <lineage>
        <taxon>Eukaryota</taxon>
        <taxon>Discoba</taxon>
        <taxon>Euglenozoa</taxon>
        <taxon>Euglenida</taxon>
        <taxon>Spirocuta</taxon>
        <taxon>Euglenophyceae</taxon>
        <taxon>Eutreptiales</taxon>
        <taxon>Eutreptiaceae</taxon>
        <taxon>Eutreptiella</taxon>
    </lineage>
</organism>
<dbReference type="InterPro" id="IPR011009">
    <property type="entry name" value="Kinase-like_dom_sf"/>
</dbReference>
<dbReference type="InterPro" id="IPR017441">
    <property type="entry name" value="Protein_kinase_ATP_BS"/>
</dbReference>
<feature type="region of interest" description="Disordered" evidence="7">
    <location>
        <begin position="187"/>
        <end position="212"/>
    </location>
</feature>
<evidence type="ECO:0000259" key="9">
    <source>
        <dbReference type="PROSITE" id="PS50011"/>
    </source>
</evidence>